<dbReference type="PROSITE" id="PS51203">
    <property type="entry name" value="CS"/>
    <property type="match status" value="1"/>
</dbReference>
<feature type="domain" description="CS" evidence="1">
    <location>
        <begin position="3"/>
        <end position="91"/>
    </location>
</feature>
<organism evidence="2 3">
    <name type="scientific">Coemansia brasiliensis</name>
    <dbReference type="NCBI Taxonomy" id="2650707"/>
    <lineage>
        <taxon>Eukaryota</taxon>
        <taxon>Fungi</taxon>
        <taxon>Fungi incertae sedis</taxon>
        <taxon>Zoopagomycota</taxon>
        <taxon>Kickxellomycotina</taxon>
        <taxon>Kickxellomycetes</taxon>
        <taxon>Kickxellales</taxon>
        <taxon>Kickxellaceae</taxon>
        <taxon>Coemansia</taxon>
    </lineage>
</organism>
<reference evidence="2" key="1">
    <citation type="submission" date="2022-07" db="EMBL/GenBank/DDBJ databases">
        <title>Phylogenomic reconstructions and comparative analyses of Kickxellomycotina fungi.</title>
        <authorList>
            <person name="Reynolds N.K."/>
            <person name="Stajich J.E."/>
            <person name="Barry K."/>
            <person name="Grigoriev I.V."/>
            <person name="Crous P."/>
            <person name="Smith M.E."/>
        </authorList>
    </citation>
    <scope>NUCLEOTIDE SEQUENCE</scope>
    <source>
        <strain evidence="2">NRRL 1566</strain>
    </source>
</reference>
<gene>
    <name evidence="2" type="ORF">IWW36_005427</name>
</gene>
<dbReference type="SUPFAM" id="SSF49764">
    <property type="entry name" value="HSP20-like chaperones"/>
    <property type="match status" value="1"/>
</dbReference>
<evidence type="ECO:0000313" key="2">
    <source>
        <dbReference type="EMBL" id="KAJ2843787.1"/>
    </source>
</evidence>
<dbReference type="Pfam" id="PF04969">
    <property type="entry name" value="CS"/>
    <property type="match status" value="1"/>
</dbReference>
<dbReference type="CDD" id="cd06466">
    <property type="entry name" value="p23_CS_SGT1_like"/>
    <property type="match status" value="1"/>
</dbReference>
<dbReference type="AlphaFoldDB" id="A0A9W8I1Q9"/>
<evidence type="ECO:0000259" key="1">
    <source>
        <dbReference type="PROSITE" id="PS51203"/>
    </source>
</evidence>
<keyword evidence="3" id="KW-1185">Reference proteome</keyword>
<dbReference type="EMBL" id="JANBUW010001293">
    <property type="protein sequence ID" value="KAJ2843787.1"/>
    <property type="molecule type" value="Genomic_DNA"/>
</dbReference>
<accession>A0A9W8I1Q9</accession>
<evidence type="ECO:0000313" key="3">
    <source>
        <dbReference type="Proteomes" id="UP001139887"/>
    </source>
</evidence>
<dbReference type="InterPro" id="IPR007052">
    <property type="entry name" value="CS_dom"/>
</dbReference>
<dbReference type="InterPro" id="IPR044563">
    <property type="entry name" value="Sgt1-like"/>
</dbReference>
<proteinExistence type="predicted"/>
<name>A0A9W8I1Q9_9FUNG</name>
<comment type="caution">
    <text evidence="2">The sequence shown here is derived from an EMBL/GenBank/DDBJ whole genome shotgun (WGS) entry which is preliminary data.</text>
</comment>
<dbReference type="InterPro" id="IPR008978">
    <property type="entry name" value="HSP20-like_chaperone"/>
</dbReference>
<dbReference type="Proteomes" id="UP001139887">
    <property type="component" value="Unassembled WGS sequence"/>
</dbReference>
<dbReference type="PANTHER" id="PTHR45862">
    <property type="entry name" value="PROTEIN SGT1 HOMOLOG"/>
    <property type="match status" value="1"/>
</dbReference>
<sequence>AQVEKCRRDFYQMANDVIVSVYAKKIHNDRSTVDFGEQSMHVHVEYGDKTYDETIELFAEIDPQTSAFEILSTKIEIKLTKKTPAQWPALEKDTQ</sequence>
<feature type="non-terminal residue" evidence="2">
    <location>
        <position position="1"/>
    </location>
</feature>
<dbReference type="GO" id="GO:0051087">
    <property type="term" value="F:protein-folding chaperone binding"/>
    <property type="evidence" value="ECO:0007669"/>
    <property type="project" value="InterPro"/>
</dbReference>
<dbReference type="OrthoDB" id="1898560at2759"/>
<dbReference type="Gene3D" id="2.60.40.790">
    <property type="match status" value="1"/>
</dbReference>
<protein>
    <recommendedName>
        <fullName evidence="1">CS domain-containing protein</fullName>
    </recommendedName>
</protein>